<organism evidence="8 9">
    <name type="scientific">Lactiplantibacillus songbeiensis</name>
    <dbReference type="NCBI Taxonomy" id="2559920"/>
    <lineage>
        <taxon>Bacteria</taxon>
        <taxon>Bacillati</taxon>
        <taxon>Bacillota</taxon>
        <taxon>Bacilli</taxon>
        <taxon>Lactobacillales</taxon>
        <taxon>Lactobacillaceae</taxon>
        <taxon>Lactiplantibacillus</taxon>
    </lineage>
</organism>
<name>A0ABW4C0T3_9LACO</name>
<feature type="domain" description="Gram-positive cocci surface proteins LPxTG" evidence="7">
    <location>
        <begin position="952"/>
        <end position="984"/>
    </location>
</feature>
<evidence type="ECO:0000256" key="4">
    <source>
        <dbReference type="ARBA" id="ARBA00022737"/>
    </source>
</evidence>
<dbReference type="InterPro" id="IPR041558">
    <property type="entry name" value="MucBP_2"/>
</dbReference>
<dbReference type="RefSeq" id="WP_171001637.1">
    <property type="nucleotide sequence ID" value="NZ_BJDL01000034.1"/>
</dbReference>
<evidence type="ECO:0000313" key="8">
    <source>
        <dbReference type="EMBL" id="MFD1420578.1"/>
    </source>
</evidence>
<evidence type="ECO:0000313" key="9">
    <source>
        <dbReference type="Proteomes" id="UP001597188"/>
    </source>
</evidence>
<gene>
    <name evidence="8" type="ORF">ACFQ5L_06390</name>
</gene>
<keyword evidence="2" id="KW-0964">Secreted</keyword>
<feature type="compositionally biased region" description="Polar residues" evidence="6">
    <location>
        <begin position="72"/>
        <end position="91"/>
    </location>
</feature>
<sequence>MRIKPTVTSTKHVTIHPNWLTAGVATMAISWTFLTVPNNAQAATEPAASDAGTTQTDQQAGQLQQPEVALNATDSTTSTETDPNSSEGSNDTESQATSQAGSTASEASVSGTSASSEASTTSEASSETGSVASESTSEAAPISTVKQPAVASSAAKDVEKMKAAAPAARSVAPKAKAVKAEVSDTDIVTISDTNLLAAVKKGLGLATDADLTIGDIRNTKKTSLSITVSDVDVTTLAGLEALSYLPEKTVIKLSLDIKAATVNAQNQVVGTDFDLKPLQNLHFDTLSLYTNYFNQVDLTPLNKIATTDLQYVDLQSNDPDKEYYHKNFNGMTNAQLAQIADWLTDFLNNGYHGGNGGSFRQVGLTGNCITDFSVFSGVNPNAYVRIFAANQTYKSSVEMNIVAGQPITFKATDQIGINGEYLQHQNTKSYSLPPVSTTVTNPDGTTSTKKTWDSVTDLGDGMYQIDAPVQTEDYFTYGQWGYLAHPAGSAYYFDVNYGDGYNSLELLTDAMIYRPANWQENPSIQVNYLDSTTGKVIKAPEKLGTGQKIGETVDLTSYTKLDGYDYVKTDAESLELTYTADPQTVNLYFTPEATQEAAGEVTVQYVDTAGNVLATGTATYPNGQWVGESYTTTEKSIAGYTFKQVDSAGLAANGTLTKAGGTVTYIYQKETVAPSEDGKITIVYVDDTTGKTLTSDTITGTQGSASDYQTKATIQHYLDLGYVLVSDDFPSEGVDFDDQAPTYTVHLKHQVVTVTDSRTITQTIHYIYADGTTAAADSVKQLVFNRSGQRDLVTWVTTWRAWQSDQTGFAAQTSPVIAGYQADQTTVAAVDGVTADSASLETTVTYTAVTDPGTPDPEPTPDPGNPDPETPTEPEDPGQGDTINPDPQPTPDPDQPATTTPTKPENQTATQPGTSGTSEAQAAHILPMANSVNPVGHTTRPVKATATETTTLPQTNETNNSRWSLLGSLMVLILGLVGYRHKEH</sequence>
<evidence type="ECO:0000256" key="1">
    <source>
        <dbReference type="ARBA" id="ARBA00022512"/>
    </source>
</evidence>
<evidence type="ECO:0000256" key="2">
    <source>
        <dbReference type="ARBA" id="ARBA00022525"/>
    </source>
</evidence>
<dbReference type="Gene3D" id="3.80.10.10">
    <property type="entry name" value="Ribonuclease Inhibitor"/>
    <property type="match status" value="1"/>
</dbReference>
<reference evidence="9" key="1">
    <citation type="journal article" date="2019" name="Int. J. Syst. Evol. Microbiol.">
        <title>The Global Catalogue of Microorganisms (GCM) 10K type strain sequencing project: providing services to taxonomists for standard genome sequencing and annotation.</title>
        <authorList>
            <consortium name="The Broad Institute Genomics Platform"/>
            <consortium name="The Broad Institute Genome Sequencing Center for Infectious Disease"/>
            <person name="Wu L."/>
            <person name="Ma J."/>
        </authorList>
    </citation>
    <scope>NUCLEOTIDE SEQUENCE [LARGE SCALE GENOMIC DNA]</scope>
    <source>
        <strain evidence="9">CCM 8931</strain>
    </source>
</reference>
<keyword evidence="1" id="KW-0134">Cell wall</keyword>
<dbReference type="NCBIfam" id="TIGR01167">
    <property type="entry name" value="LPXTG_anchor"/>
    <property type="match status" value="1"/>
</dbReference>
<dbReference type="InterPro" id="IPR019931">
    <property type="entry name" value="LPXTG_anchor"/>
</dbReference>
<dbReference type="InterPro" id="IPR032675">
    <property type="entry name" value="LRR_dom_sf"/>
</dbReference>
<feature type="compositionally biased region" description="Polar residues" evidence="6">
    <location>
        <begin position="905"/>
        <end position="920"/>
    </location>
</feature>
<proteinExistence type="predicted"/>
<dbReference type="Proteomes" id="UP001597188">
    <property type="component" value="Unassembled WGS sequence"/>
</dbReference>
<keyword evidence="9" id="KW-1185">Reference proteome</keyword>
<feature type="compositionally biased region" description="Low complexity" evidence="6">
    <location>
        <begin position="92"/>
        <end position="140"/>
    </location>
</feature>
<feature type="region of interest" description="Disordered" evidence="6">
    <location>
        <begin position="846"/>
        <end position="920"/>
    </location>
</feature>
<feature type="compositionally biased region" description="Low complexity" evidence="6">
    <location>
        <begin position="50"/>
        <end position="65"/>
    </location>
</feature>
<feature type="region of interest" description="Disordered" evidence="6">
    <location>
        <begin position="44"/>
        <end position="150"/>
    </location>
</feature>
<evidence type="ECO:0000256" key="3">
    <source>
        <dbReference type="ARBA" id="ARBA00022729"/>
    </source>
</evidence>
<keyword evidence="4" id="KW-0677">Repeat</keyword>
<accession>A0ABW4C0T3</accession>
<dbReference type="EMBL" id="JBHTOJ010000015">
    <property type="protein sequence ID" value="MFD1420578.1"/>
    <property type="molecule type" value="Genomic_DNA"/>
</dbReference>
<protein>
    <submittedName>
        <fullName evidence="8">MucBP domain-containing protein</fullName>
    </submittedName>
</protein>
<comment type="caution">
    <text evidence="8">The sequence shown here is derived from an EMBL/GenBank/DDBJ whole genome shotgun (WGS) entry which is preliminary data.</text>
</comment>
<dbReference type="Gene3D" id="3.10.20.320">
    <property type="entry name" value="Putative peptidoglycan bound protein (lpxtg motif)"/>
    <property type="match status" value="2"/>
</dbReference>
<evidence type="ECO:0000256" key="5">
    <source>
        <dbReference type="ARBA" id="ARBA00023088"/>
    </source>
</evidence>
<feature type="compositionally biased region" description="Low complexity" evidence="6">
    <location>
        <begin position="895"/>
        <end position="904"/>
    </location>
</feature>
<dbReference type="PROSITE" id="PS50847">
    <property type="entry name" value="GRAM_POS_ANCHORING"/>
    <property type="match status" value="1"/>
</dbReference>
<dbReference type="Pfam" id="PF06458">
    <property type="entry name" value="MucBP"/>
    <property type="match status" value="2"/>
</dbReference>
<feature type="compositionally biased region" description="Pro residues" evidence="6">
    <location>
        <begin position="854"/>
        <end position="869"/>
    </location>
</feature>
<keyword evidence="3" id="KW-0732">Signal</keyword>
<dbReference type="Gene3D" id="3.10.20.470">
    <property type="match status" value="1"/>
</dbReference>
<keyword evidence="5" id="KW-0572">Peptidoglycan-anchor</keyword>
<evidence type="ECO:0000256" key="6">
    <source>
        <dbReference type="SAM" id="MobiDB-lite"/>
    </source>
</evidence>
<dbReference type="InterPro" id="IPR041495">
    <property type="entry name" value="Mub_B2"/>
</dbReference>
<dbReference type="InterPro" id="IPR009459">
    <property type="entry name" value="MucBP_dom"/>
</dbReference>
<evidence type="ECO:0000259" key="7">
    <source>
        <dbReference type="PROSITE" id="PS50847"/>
    </source>
</evidence>
<dbReference type="Gene3D" id="2.60.40.4300">
    <property type="match status" value="1"/>
</dbReference>
<dbReference type="Pfam" id="PF17965">
    <property type="entry name" value="MucBP_2"/>
    <property type="match status" value="1"/>
</dbReference>
<dbReference type="Pfam" id="PF17966">
    <property type="entry name" value="Muc_B2"/>
    <property type="match status" value="1"/>
</dbReference>